<accession>A0A388TAE4</accession>
<dbReference type="Pfam" id="PF13173">
    <property type="entry name" value="AAA_14"/>
    <property type="match status" value="1"/>
</dbReference>
<evidence type="ECO:0000259" key="2">
    <source>
        <dbReference type="Pfam" id="PF13635"/>
    </source>
</evidence>
<evidence type="ECO:0000313" key="4">
    <source>
        <dbReference type="Proteomes" id="UP000269352"/>
    </source>
</evidence>
<gene>
    <name evidence="3" type="ORF">NO1_1007</name>
</gene>
<proteinExistence type="predicted"/>
<dbReference type="InterPro" id="IPR027417">
    <property type="entry name" value="P-loop_NTPase"/>
</dbReference>
<feature type="domain" description="AAA" evidence="1">
    <location>
        <begin position="22"/>
        <end position="138"/>
    </location>
</feature>
<reference evidence="3 4" key="1">
    <citation type="journal article" date="2019" name="ISME J.">
        <title>Genome analyses of uncultured TG2/ZB3 bacteria in 'Margulisbacteria' specifically attached to ectosymbiotic spirochetes of protists in the termite gut.</title>
        <authorList>
            <person name="Utami Y.D."/>
            <person name="Kuwahara H."/>
            <person name="Igai K."/>
            <person name="Murakami T."/>
            <person name="Sugaya K."/>
            <person name="Morikawa T."/>
            <person name="Nagura Y."/>
            <person name="Yuki M."/>
            <person name="Deevong P."/>
            <person name="Inoue T."/>
            <person name="Kihara K."/>
            <person name="Lo N."/>
            <person name="Yamada A."/>
            <person name="Ohkuma M."/>
            <person name="Hongoh Y."/>
        </authorList>
    </citation>
    <scope>NUCLEOTIDE SEQUENCE [LARGE SCALE GENOMIC DNA]</scope>
    <source>
        <strain evidence="3">NkOx7-01</strain>
    </source>
</reference>
<keyword evidence="4" id="KW-1185">Reference proteome</keyword>
<dbReference type="AlphaFoldDB" id="A0A388TAE4"/>
<dbReference type="SUPFAM" id="SSF52540">
    <property type="entry name" value="P-loop containing nucleoside triphosphate hydrolases"/>
    <property type="match status" value="1"/>
</dbReference>
<protein>
    <submittedName>
        <fullName evidence="3">ATPase</fullName>
    </submittedName>
</protein>
<dbReference type="InterPro" id="IPR041682">
    <property type="entry name" value="AAA_14"/>
</dbReference>
<organism evidence="3 4">
    <name type="scientific">Termititenax aidoneus</name>
    <dbReference type="NCBI Taxonomy" id="2218524"/>
    <lineage>
        <taxon>Bacteria</taxon>
        <taxon>Bacillati</taxon>
        <taxon>Candidatus Margulisiibacteriota</taxon>
        <taxon>Candidatus Termititenacia</taxon>
        <taxon>Candidatus Termititenacales</taxon>
        <taxon>Candidatus Termititenacaceae</taxon>
        <taxon>Candidatus Termititenax</taxon>
    </lineage>
</organism>
<dbReference type="InterPro" id="IPR025420">
    <property type="entry name" value="DUF4143"/>
</dbReference>
<comment type="caution">
    <text evidence="3">The sequence shown here is derived from an EMBL/GenBank/DDBJ whole genome shotgun (WGS) entry which is preliminary data.</text>
</comment>
<name>A0A388TAE4_TERA1</name>
<dbReference type="EMBL" id="BGZN01000016">
    <property type="protein sequence ID" value="GBR73673.1"/>
    <property type="molecule type" value="Genomic_DNA"/>
</dbReference>
<feature type="domain" description="DUF4143" evidence="2">
    <location>
        <begin position="205"/>
        <end position="364"/>
    </location>
</feature>
<dbReference type="Proteomes" id="UP000269352">
    <property type="component" value="Unassembled WGS sequence"/>
</dbReference>
<evidence type="ECO:0000259" key="1">
    <source>
        <dbReference type="Pfam" id="PF13173"/>
    </source>
</evidence>
<sequence>MADKNYRVRTLTEALLDFSKTFKVILMTGPRQVGKTTLLKNAASNKRKYVTLDNPADLLLAKSDPELFFEKYSPPVFIDEIQYAPELFKYIKILVDNSNQRGAVWLTGSQQYNMMQGITESLAGRVAILNLLGFSIYERENKGRAQSKPFLPRRKQFGQLTTRLKRKNSAETFQIIWQGFFPEVITLNPQKRAAFYAAYIKTYLERDVRQLVNIGDESAFLTFLKATAARTGQLLNLNDLAANTGISPKTAKHWLSILQTAGLVYLLKPYFKNITKRLSKTPKLYFMDTGLAAYLADWNTPEALETGAMAGAFFETFVVTEIIKSYYHTGHEPQLYYYRDAKHNEIDLLIHQDGLYYPVEIKKSTLPGTTDIKAFKIFGSLEKLGYGNLICQTREWRPLNTSVSAIPVWNL</sequence>
<evidence type="ECO:0000313" key="3">
    <source>
        <dbReference type="EMBL" id="GBR73673.1"/>
    </source>
</evidence>
<dbReference type="Pfam" id="PF13635">
    <property type="entry name" value="DUF4143"/>
    <property type="match status" value="1"/>
</dbReference>
<dbReference type="PANTHER" id="PTHR43566:SF2">
    <property type="entry name" value="DUF4143 DOMAIN-CONTAINING PROTEIN"/>
    <property type="match status" value="1"/>
</dbReference>
<dbReference type="PANTHER" id="PTHR43566">
    <property type="entry name" value="CONSERVED PROTEIN"/>
    <property type="match status" value="1"/>
</dbReference>